<evidence type="ECO:0000313" key="1">
    <source>
        <dbReference type="EMBL" id="KAJ7984459.1"/>
    </source>
</evidence>
<name>A0ACC2EZE1_DALPE</name>
<protein>
    <submittedName>
        <fullName evidence="1">Uncharacterized protein</fullName>
    </submittedName>
</protein>
<accession>A0ACC2EZE1</accession>
<keyword evidence="2" id="KW-1185">Reference proteome</keyword>
<gene>
    <name evidence="1" type="ORF">DPEC_G00355050</name>
</gene>
<organism evidence="1 2">
    <name type="scientific">Dallia pectoralis</name>
    <name type="common">Alaska blackfish</name>
    <dbReference type="NCBI Taxonomy" id="75939"/>
    <lineage>
        <taxon>Eukaryota</taxon>
        <taxon>Metazoa</taxon>
        <taxon>Chordata</taxon>
        <taxon>Craniata</taxon>
        <taxon>Vertebrata</taxon>
        <taxon>Euteleostomi</taxon>
        <taxon>Actinopterygii</taxon>
        <taxon>Neopterygii</taxon>
        <taxon>Teleostei</taxon>
        <taxon>Protacanthopterygii</taxon>
        <taxon>Esociformes</taxon>
        <taxon>Umbridae</taxon>
        <taxon>Dallia</taxon>
    </lineage>
</organism>
<dbReference type="Proteomes" id="UP001157502">
    <property type="component" value="Chromosome 37"/>
</dbReference>
<reference evidence="1" key="1">
    <citation type="submission" date="2021-05" db="EMBL/GenBank/DDBJ databases">
        <authorList>
            <person name="Pan Q."/>
            <person name="Jouanno E."/>
            <person name="Zahm M."/>
            <person name="Klopp C."/>
            <person name="Cabau C."/>
            <person name="Louis A."/>
            <person name="Berthelot C."/>
            <person name="Parey E."/>
            <person name="Roest Crollius H."/>
            <person name="Montfort J."/>
            <person name="Robinson-Rechavi M."/>
            <person name="Bouchez O."/>
            <person name="Lampietro C."/>
            <person name="Lopez Roques C."/>
            <person name="Donnadieu C."/>
            <person name="Postlethwait J."/>
            <person name="Bobe J."/>
            <person name="Dillon D."/>
            <person name="Chandos A."/>
            <person name="von Hippel F."/>
            <person name="Guiguen Y."/>
        </authorList>
    </citation>
    <scope>NUCLEOTIDE SEQUENCE</scope>
    <source>
        <strain evidence="1">YG-Jan2019</strain>
    </source>
</reference>
<comment type="caution">
    <text evidence="1">The sequence shown here is derived from an EMBL/GenBank/DDBJ whole genome shotgun (WGS) entry which is preliminary data.</text>
</comment>
<evidence type="ECO:0000313" key="2">
    <source>
        <dbReference type="Proteomes" id="UP001157502"/>
    </source>
</evidence>
<proteinExistence type="predicted"/>
<sequence>MSVPPPNARTKLTFKHLALFLSVLCLCPLPQQKPVEPSLNVCPPPPADLLSRSLTFSPVLIPLTMHVPKTELIFILDTPPAPCPQLRPKPGLRSLFKATVLPPLLPHLQPHPHDPVDLYRNLGACTREVPTNSLAPC</sequence>
<dbReference type="EMBL" id="CM055764">
    <property type="protein sequence ID" value="KAJ7984459.1"/>
    <property type="molecule type" value="Genomic_DNA"/>
</dbReference>